<keyword evidence="2" id="KW-1185">Reference proteome</keyword>
<evidence type="ECO:0000313" key="2">
    <source>
        <dbReference type="Proteomes" id="UP000697297"/>
    </source>
</evidence>
<organism evidence="1 2">
    <name type="scientific">Ogataea haglerorum</name>
    <dbReference type="NCBI Taxonomy" id="1937702"/>
    <lineage>
        <taxon>Eukaryota</taxon>
        <taxon>Fungi</taxon>
        <taxon>Dikarya</taxon>
        <taxon>Ascomycota</taxon>
        <taxon>Saccharomycotina</taxon>
        <taxon>Pichiomycetes</taxon>
        <taxon>Pichiales</taxon>
        <taxon>Pichiaceae</taxon>
        <taxon>Ogataea</taxon>
    </lineage>
</organism>
<accession>A0ABQ7RL18</accession>
<dbReference type="EMBL" id="JAHLUN010000002">
    <property type="protein sequence ID" value="KAG7767962.1"/>
    <property type="molecule type" value="Genomic_DNA"/>
</dbReference>
<name>A0ABQ7RL18_9ASCO</name>
<dbReference type="Proteomes" id="UP000697297">
    <property type="component" value="Unassembled WGS sequence"/>
</dbReference>
<proteinExistence type="predicted"/>
<protein>
    <submittedName>
        <fullName evidence="1">Uncharacterized protein</fullName>
    </submittedName>
</protein>
<comment type="caution">
    <text evidence="1">The sequence shown here is derived from an EMBL/GenBank/DDBJ whole genome shotgun (WGS) entry which is preliminary data.</text>
</comment>
<evidence type="ECO:0000313" key="1">
    <source>
        <dbReference type="EMBL" id="KAG7767962.1"/>
    </source>
</evidence>
<sequence length="482" mass="51196">MADFRASVGTARKKLVADTAARHNRLVAHRVLDLDMFRALAVLCHPLRAPRTLLVVLVAVVDLWPVSAFRGPLALVQAYGELGSAPHRSGDDGLAAMAHEVLGRGLQTGPTGAQMAGHLAVVFAAREQLAALSRAHVHRLDRHLVGRGAGVDRILPDSLESVPLAHSSHRLVLAADFHASVATAAHQSLALVVARGNVALLRQFTSHRELSVVATTLGVHHRVARRTLSFVARPVARVATVQLLAANLAAGRHWVQAGRSWRSELVQSMLSAWTVAQQAWRTRTLVAVGRLRMTRFGAPVVPAVQQVVADLVALETARPLGSCRERTQGSTLMALERSSVFSAVAPAGDGFFAGTAQTGVAVPAAPVQIARHQVVAGPGARPPRLVGSQHAGELPLGSSTAALHHGPHGRALLDMWSRVARKRAAVDAVGQRRVAGLATGMGLELVFRRVEHLATPARVLFRELEMGVVARRTSPGTVFRGG</sequence>
<gene>
    <name evidence="1" type="ORF">KL946_000780</name>
</gene>
<reference evidence="1 2" key="1">
    <citation type="journal article" date="2021" name="G3 (Bethesda)">
        <title>Genomic diversity, chromosomal rearrangements, and interspecies hybridization in the ogataea polymorpha species complex.</title>
        <authorList>
            <person name="Hanson S.J."/>
            <person name="Cinneide E.O."/>
            <person name="Salzberg L.I."/>
            <person name="Wolfe K.H."/>
            <person name="McGowan J."/>
            <person name="Fitzpatrick D.A."/>
            <person name="Matlin K."/>
        </authorList>
    </citation>
    <scope>NUCLEOTIDE SEQUENCE [LARGE SCALE GENOMIC DNA]</scope>
    <source>
        <strain evidence="1">81-436-3</strain>
    </source>
</reference>